<dbReference type="InterPro" id="IPR036388">
    <property type="entry name" value="WH-like_DNA-bd_sf"/>
</dbReference>
<dbReference type="SUPFAM" id="SSF88946">
    <property type="entry name" value="Sigma2 domain of RNA polymerase sigma factors"/>
    <property type="match status" value="1"/>
</dbReference>
<evidence type="ECO:0000259" key="5">
    <source>
        <dbReference type="Pfam" id="PF04542"/>
    </source>
</evidence>
<evidence type="ECO:0000313" key="8">
    <source>
        <dbReference type="Proteomes" id="UP000291819"/>
    </source>
</evidence>
<dbReference type="AlphaFoldDB" id="A0A4Q9HFA8"/>
<keyword evidence="4" id="KW-0804">Transcription</keyword>
<reference evidence="7 8" key="1">
    <citation type="submission" date="2019-02" db="EMBL/GenBank/DDBJ databases">
        <title>Pedobacter kyonggii whole genome sequence analysis.</title>
        <authorList>
            <person name="Dahal R.H."/>
        </authorList>
    </citation>
    <scope>NUCLEOTIDE SEQUENCE [LARGE SCALE GENOMIC DNA]</scope>
    <source>
        <strain evidence="7 8">K-4-11-1</strain>
    </source>
</reference>
<dbReference type="SUPFAM" id="SSF88659">
    <property type="entry name" value="Sigma3 and sigma4 domains of RNA polymerase sigma factors"/>
    <property type="match status" value="1"/>
</dbReference>
<dbReference type="Pfam" id="PF08281">
    <property type="entry name" value="Sigma70_r4_2"/>
    <property type="match status" value="1"/>
</dbReference>
<organism evidence="7 8">
    <name type="scientific">Pedobacter kyonggii</name>
    <dbReference type="NCBI Taxonomy" id="1926871"/>
    <lineage>
        <taxon>Bacteria</taxon>
        <taxon>Pseudomonadati</taxon>
        <taxon>Bacteroidota</taxon>
        <taxon>Sphingobacteriia</taxon>
        <taxon>Sphingobacteriales</taxon>
        <taxon>Sphingobacteriaceae</taxon>
        <taxon>Pedobacter</taxon>
    </lineage>
</organism>
<dbReference type="InterPro" id="IPR013324">
    <property type="entry name" value="RNA_pol_sigma_r3/r4-like"/>
</dbReference>
<keyword evidence="3" id="KW-0731">Sigma factor</keyword>
<dbReference type="PANTHER" id="PTHR43133">
    <property type="entry name" value="RNA POLYMERASE ECF-TYPE SIGMA FACTO"/>
    <property type="match status" value="1"/>
</dbReference>
<dbReference type="InterPro" id="IPR013325">
    <property type="entry name" value="RNA_pol_sigma_r2"/>
</dbReference>
<dbReference type="Gene3D" id="1.10.1740.10">
    <property type="match status" value="1"/>
</dbReference>
<comment type="similarity">
    <text evidence="1">Belongs to the sigma-70 factor family. ECF subfamily.</text>
</comment>
<dbReference type="NCBIfam" id="TIGR02937">
    <property type="entry name" value="sigma70-ECF"/>
    <property type="match status" value="1"/>
</dbReference>
<dbReference type="InterPro" id="IPR013249">
    <property type="entry name" value="RNA_pol_sigma70_r4_t2"/>
</dbReference>
<dbReference type="InterPro" id="IPR014284">
    <property type="entry name" value="RNA_pol_sigma-70_dom"/>
</dbReference>
<dbReference type="GO" id="GO:0016987">
    <property type="term" value="F:sigma factor activity"/>
    <property type="evidence" value="ECO:0007669"/>
    <property type="project" value="UniProtKB-KW"/>
</dbReference>
<dbReference type="GO" id="GO:0003677">
    <property type="term" value="F:DNA binding"/>
    <property type="evidence" value="ECO:0007669"/>
    <property type="project" value="InterPro"/>
</dbReference>
<evidence type="ECO:0000313" key="7">
    <source>
        <dbReference type="EMBL" id="TBO43636.1"/>
    </source>
</evidence>
<proteinExistence type="inferred from homology"/>
<gene>
    <name evidence="7" type="ORF">EYS08_06710</name>
</gene>
<evidence type="ECO:0000256" key="4">
    <source>
        <dbReference type="ARBA" id="ARBA00023163"/>
    </source>
</evidence>
<evidence type="ECO:0000256" key="3">
    <source>
        <dbReference type="ARBA" id="ARBA00023082"/>
    </source>
</evidence>
<evidence type="ECO:0000259" key="6">
    <source>
        <dbReference type="Pfam" id="PF08281"/>
    </source>
</evidence>
<comment type="caution">
    <text evidence="7">The sequence shown here is derived from an EMBL/GenBank/DDBJ whole genome shotgun (WGS) entry which is preliminary data.</text>
</comment>
<dbReference type="Gene3D" id="1.10.10.10">
    <property type="entry name" value="Winged helix-like DNA-binding domain superfamily/Winged helix DNA-binding domain"/>
    <property type="match status" value="1"/>
</dbReference>
<dbReference type="OrthoDB" id="9803470at2"/>
<dbReference type="GO" id="GO:0006352">
    <property type="term" value="P:DNA-templated transcription initiation"/>
    <property type="evidence" value="ECO:0007669"/>
    <property type="project" value="InterPro"/>
</dbReference>
<dbReference type="PANTHER" id="PTHR43133:SF25">
    <property type="entry name" value="RNA POLYMERASE SIGMA FACTOR RFAY-RELATED"/>
    <property type="match status" value="1"/>
</dbReference>
<dbReference type="Proteomes" id="UP000291819">
    <property type="component" value="Unassembled WGS sequence"/>
</dbReference>
<dbReference type="InterPro" id="IPR007627">
    <property type="entry name" value="RNA_pol_sigma70_r2"/>
</dbReference>
<keyword evidence="8" id="KW-1185">Reference proteome</keyword>
<feature type="domain" description="RNA polymerase sigma-70 region 2" evidence="5">
    <location>
        <begin position="23"/>
        <end position="84"/>
    </location>
</feature>
<accession>A0A4Q9HFA8</accession>
<dbReference type="RefSeq" id="WP_131029283.1">
    <property type="nucleotide sequence ID" value="NZ_SIXF01000004.1"/>
</dbReference>
<dbReference type="InterPro" id="IPR039425">
    <property type="entry name" value="RNA_pol_sigma-70-like"/>
</dbReference>
<keyword evidence="2" id="KW-0805">Transcription regulation</keyword>
<name>A0A4Q9HFA8_9SPHI</name>
<sequence length="172" mass="20156">MEKPINSFTERKSFEELLLAEVKILKSMASHFVNEKDEMEDLVQDTLLKALRFYEKFSMDTDIRKWLYTIMRNTFINRVNRTSRVMEHHTQIEIASRNSCSVSTVFSKLISDDVHRVINSFPYPIRQAITMYNEGYKYREISQATAQPIGTVKTRIRTARLVLGKKFSPTAH</sequence>
<dbReference type="EMBL" id="SIXF01000004">
    <property type="protein sequence ID" value="TBO43636.1"/>
    <property type="molecule type" value="Genomic_DNA"/>
</dbReference>
<evidence type="ECO:0000256" key="2">
    <source>
        <dbReference type="ARBA" id="ARBA00023015"/>
    </source>
</evidence>
<dbReference type="Pfam" id="PF04542">
    <property type="entry name" value="Sigma70_r2"/>
    <property type="match status" value="1"/>
</dbReference>
<feature type="domain" description="RNA polymerase sigma factor 70 region 4 type 2" evidence="6">
    <location>
        <begin position="114"/>
        <end position="160"/>
    </location>
</feature>
<evidence type="ECO:0000256" key="1">
    <source>
        <dbReference type="ARBA" id="ARBA00010641"/>
    </source>
</evidence>
<protein>
    <submittedName>
        <fullName evidence="7">Sigma-70 family RNA polymerase sigma factor</fullName>
    </submittedName>
</protein>